<feature type="compositionally biased region" description="Polar residues" evidence="1">
    <location>
        <begin position="142"/>
        <end position="157"/>
    </location>
</feature>
<reference evidence="2 3" key="1">
    <citation type="submission" date="2024-01" db="EMBL/GenBank/DDBJ databases">
        <title>Comparative genomics of Cryptococcus and Kwoniella reveals pathogenesis evolution and contrasting modes of karyotype evolution via chromosome fusion or intercentromeric recombination.</title>
        <authorList>
            <person name="Coelho M.A."/>
            <person name="David-Palma M."/>
            <person name="Shea T."/>
            <person name="Bowers K."/>
            <person name="McGinley-Smith S."/>
            <person name="Mohammad A.W."/>
            <person name="Gnirke A."/>
            <person name="Yurkov A.M."/>
            <person name="Nowrousian M."/>
            <person name="Sun S."/>
            <person name="Cuomo C.A."/>
            <person name="Heitman J."/>
        </authorList>
    </citation>
    <scope>NUCLEOTIDE SEQUENCE [LARGE SCALE GENOMIC DNA]</scope>
    <source>
        <strain evidence="2 3">7685027</strain>
    </source>
</reference>
<dbReference type="EMBL" id="CP143809">
    <property type="protein sequence ID" value="WVO21116.1"/>
    <property type="molecule type" value="Genomic_DNA"/>
</dbReference>
<feature type="compositionally biased region" description="Basic and acidic residues" evidence="1">
    <location>
        <begin position="64"/>
        <end position="74"/>
    </location>
</feature>
<gene>
    <name evidence="2" type="ORF">IAS62_002420</name>
</gene>
<evidence type="ECO:0000256" key="1">
    <source>
        <dbReference type="SAM" id="MobiDB-lite"/>
    </source>
</evidence>
<evidence type="ECO:0000313" key="2">
    <source>
        <dbReference type="EMBL" id="WVO21116.1"/>
    </source>
</evidence>
<dbReference type="RefSeq" id="XP_064720355.1">
    <property type="nucleotide sequence ID" value="XM_064864283.1"/>
</dbReference>
<feature type="compositionally biased region" description="Acidic residues" evidence="1">
    <location>
        <begin position="169"/>
        <end position="181"/>
    </location>
</feature>
<keyword evidence="3" id="KW-1185">Reference proteome</keyword>
<evidence type="ECO:0000313" key="3">
    <source>
        <dbReference type="Proteomes" id="UP001432216"/>
    </source>
</evidence>
<feature type="compositionally biased region" description="Pro residues" evidence="1">
    <location>
        <begin position="1"/>
        <end position="10"/>
    </location>
</feature>
<organism evidence="2 3">
    <name type="scientific">Cryptococcus decagattii</name>
    <dbReference type="NCBI Taxonomy" id="1859122"/>
    <lineage>
        <taxon>Eukaryota</taxon>
        <taxon>Fungi</taxon>
        <taxon>Dikarya</taxon>
        <taxon>Basidiomycota</taxon>
        <taxon>Agaricomycotina</taxon>
        <taxon>Tremellomycetes</taxon>
        <taxon>Tremellales</taxon>
        <taxon>Cryptococcaceae</taxon>
        <taxon>Cryptococcus</taxon>
        <taxon>Cryptococcus gattii species complex</taxon>
    </lineage>
</organism>
<sequence>MPIPSRPIPNPRHHQRTTRPGTAVPRKSLSATPQNNADWRAEMALLPEVGPKSVPMRLSGSMSREAKELSNSVEGKRDVGLERLIVDGKDKRGKRATTATTLGFDFVANPHVIALSESESPNAPADPVPRPISLLTTTKSASAPLDATSSPLSNTPATPALLATRPDSDGEDEDDHPDDDWEHISVLSRPEQVELRDENVCSDGEEDVIVLGEMEMEDDLAHLELGPKKDDKDNKKTVVTKGEKHKSYAAVALGVIIKSNLMLLVKDGSR</sequence>
<proteinExistence type="predicted"/>
<feature type="region of interest" description="Disordered" evidence="1">
    <location>
        <begin position="51"/>
        <end position="74"/>
    </location>
</feature>
<feature type="region of interest" description="Disordered" evidence="1">
    <location>
        <begin position="142"/>
        <end position="182"/>
    </location>
</feature>
<feature type="region of interest" description="Disordered" evidence="1">
    <location>
        <begin position="1"/>
        <end position="37"/>
    </location>
</feature>
<protein>
    <submittedName>
        <fullName evidence="2">Uncharacterized protein</fullName>
    </submittedName>
</protein>
<accession>A0ABZ2ARG5</accession>
<dbReference type="Proteomes" id="UP001432216">
    <property type="component" value="Chromosome 4"/>
</dbReference>
<dbReference type="GeneID" id="89989193"/>
<name>A0ABZ2ARG5_9TREE</name>